<feature type="domain" description="T-SNARE coiled-coil homology" evidence="6">
    <location>
        <begin position="570"/>
        <end position="632"/>
    </location>
</feature>
<keyword evidence="4" id="KW-0812">Transmembrane</keyword>
<dbReference type="PANTHER" id="PTHR43531">
    <property type="entry name" value="PROTEIN ICFG"/>
    <property type="match status" value="1"/>
</dbReference>
<dbReference type="Proteomes" id="UP001149400">
    <property type="component" value="Unassembled WGS sequence"/>
</dbReference>
<evidence type="ECO:0000313" key="7">
    <source>
        <dbReference type="EMBL" id="MDD1795458.1"/>
    </source>
</evidence>
<dbReference type="Gene3D" id="1.10.287.950">
    <property type="entry name" value="Methyl-accepting chemotaxis protein"/>
    <property type="match status" value="1"/>
</dbReference>
<dbReference type="PROSITE" id="PS50192">
    <property type="entry name" value="T_SNARE"/>
    <property type="match status" value="1"/>
</dbReference>
<dbReference type="Gene3D" id="3.30.450.20">
    <property type="entry name" value="PAS domain"/>
    <property type="match status" value="1"/>
</dbReference>
<organism evidence="7 8">
    <name type="scientific">Enterovibrio gelatinilyticus</name>
    <dbReference type="NCBI Taxonomy" id="2899819"/>
    <lineage>
        <taxon>Bacteria</taxon>
        <taxon>Pseudomonadati</taxon>
        <taxon>Pseudomonadota</taxon>
        <taxon>Gammaproteobacteria</taxon>
        <taxon>Vibrionales</taxon>
        <taxon>Vibrionaceae</taxon>
        <taxon>Enterovibrio</taxon>
    </lineage>
</organism>
<sequence length="853" mass="94193">MVKSGASFIARLSVKSKIGIVVTLLILTISYLMLSAVQQHLSVIRNHEKELQGLQLVWPIYELITPIQQVRGNTNRYLNGEEEVLPAIRLAQRSVDEKIAFLFSLANDASIKSQFDVTNEVNLIRLQWETLKNNELVGTPDEVFQRYTDAVQNLRQLLTSLSDKSGLSFDSEATSAYLIDLSTNFALQQQEIIGITRGKGSGMLAKIESGDTVTNAQLNNLTKVAAGIGMSEVAYQLKQAFLADPRMDQALRGYSSDAQVSIEQFSKEMLAFLSSGETPLTSKVVWSSGTDAIEKIRILVYESLPWIRTIVEERIAREYNQFYWLLFTSSLAVFIALSFAVWILADLKSKYEEEKRQSSRLTQIKQALDNVKTSVIMANTEHDIVYINDAASLLFNGRESGIRECIHDFRSDKVMGSALETFAPFSAFRTNILNDMTHSHTEDVELGNLHFTITVIPVFDKDKSRIGTVIEWQDRTNERMSERDIKTIINQAKNGELSSRIEESDKDGFFLYVAQGLNELMDVLHSALSETVNMFDALSHGRLEGEISGDYQGTFQKLQSDANNTIRKLDQVVVDMRQSASGVSNGAEEIAAANQDLSQRTEEQSSNLEETAASLEQMTQTLKSSSDNATRACELARSADIKAKQGGHVVSSAVNAMSEINQSSRKIAEIISVIDVIAFQTNLLALNASVEAARAGDQGRGFAVVAGEVRSLAQRSATAAKEIKTLIEDSVQKVELGSELINRSGDTLEEIQKAVSDVNTIIVTLSENANEQAFGIQQVNTAVNQMDAMTQQNATMVEETATASATMASQARYMLSLLAFFSTNEEIKTPAIVNSAAPKENKNTKADEDWGDF</sequence>
<evidence type="ECO:0000256" key="3">
    <source>
        <dbReference type="PROSITE-ProRule" id="PRU00284"/>
    </source>
</evidence>
<evidence type="ECO:0000259" key="6">
    <source>
        <dbReference type="PROSITE" id="PS50192"/>
    </source>
</evidence>
<dbReference type="PANTHER" id="PTHR43531:SF14">
    <property type="entry name" value="METHYL-ACCEPTING CHEMOTAXIS PROTEIN I-RELATED"/>
    <property type="match status" value="1"/>
</dbReference>
<dbReference type="Pfam" id="PF00015">
    <property type="entry name" value="MCPsignal"/>
    <property type="match status" value="1"/>
</dbReference>
<reference evidence="7" key="1">
    <citation type="submission" date="2021-12" db="EMBL/GenBank/DDBJ databases">
        <title>Enterovibrio ZSDZ35 sp. nov. and Enterovibrio ZSDZ42 sp. nov., isolated from coastal seawater in Qingdao.</title>
        <authorList>
            <person name="Zhang P."/>
        </authorList>
    </citation>
    <scope>NUCLEOTIDE SEQUENCE</scope>
    <source>
        <strain evidence="7">ZSDZ42</strain>
    </source>
</reference>
<dbReference type="RefSeq" id="WP_274166251.1">
    <property type="nucleotide sequence ID" value="NZ_JAJUBC010000029.1"/>
</dbReference>
<keyword evidence="3" id="KW-0807">Transducer</keyword>
<evidence type="ECO:0000256" key="2">
    <source>
        <dbReference type="ARBA" id="ARBA00029447"/>
    </source>
</evidence>
<comment type="caution">
    <text evidence="7">The sequence shown here is derived from an EMBL/GenBank/DDBJ whole genome shotgun (WGS) entry which is preliminary data.</text>
</comment>
<keyword evidence="4" id="KW-1133">Transmembrane helix</keyword>
<evidence type="ECO:0000256" key="4">
    <source>
        <dbReference type="SAM" id="Phobius"/>
    </source>
</evidence>
<dbReference type="CDD" id="cd11386">
    <property type="entry name" value="MCP_signal"/>
    <property type="match status" value="1"/>
</dbReference>
<dbReference type="EMBL" id="JAJUBC010000029">
    <property type="protein sequence ID" value="MDD1795458.1"/>
    <property type="molecule type" value="Genomic_DNA"/>
</dbReference>
<dbReference type="Pfam" id="PF18947">
    <property type="entry name" value="HAMP_2"/>
    <property type="match status" value="1"/>
</dbReference>
<dbReference type="InterPro" id="IPR000727">
    <property type="entry name" value="T_SNARE_dom"/>
</dbReference>
<evidence type="ECO:0000259" key="5">
    <source>
        <dbReference type="PROSITE" id="PS50111"/>
    </source>
</evidence>
<feature type="transmembrane region" description="Helical" evidence="4">
    <location>
        <begin position="18"/>
        <end position="37"/>
    </location>
</feature>
<keyword evidence="8" id="KW-1185">Reference proteome</keyword>
<name>A0ABT5R5A1_9GAMM</name>
<dbReference type="SMART" id="SM00283">
    <property type="entry name" value="MA"/>
    <property type="match status" value="1"/>
</dbReference>
<evidence type="ECO:0000313" key="8">
    <source>
        <dbReference type="Proteomes" id="UP001149400"/>
    </source>
</evidence>
<comment type="similarity">
    <text evidence="2">Belongs to the methyl-accepting chemotaxis (MCP) protein family.</text>
</comment>
<dbReference type="InterPro" id="IPR004089">
    <property type="entry name" value="MCPsignal_dom"/>
</dbReference>
<accession>A0ABT5R5A1</accession>
<keyword evidence="1" id="KW-0488">Methylation</keyword>
<keyword evidence="4" id="KW-0472">Membrane</keyword>
<feature type="domain" description="Methyl-accepting transducer" evidence="5">
    <location>
        <begin position="579"/>
        <end position="808"/>
    </location>
</feature>
<dbReference type="PROSITE" id="PS50111">
    <property type="entry name" value="CHEMOTAXIS_TRANSDUC_2"/>
    <property type="match status" value="1"/>
</dbReference>
<protein>
    <submittedName>
        <fullName evidence="7">Methyl-accepting chemotaxis protein</fullName>
    </submittedName>
</protein>
<evidence type="ECO:0000256" key="1">
    <source>
        <dbReference type="ARBA" id="ARBA00022481"/>
    </source>
</evidence>
<proteinExistence type="inferred from homology"/>
<dbReference type="InterPro" id="IPR003660">
    <property type="entry name" value="HAMP_dom"/>
</dbReference>
<dbReference type="InterPro" id="IPR051310">
    <property type="entry name" value="MCP_chemotaxis"/>
</dbReference>
<gene>
    <name evidence="7" type="ORF">LRP50_20200</name>
</gene>
<feature type="transmembrane region" description="Helical" evidence="4">
    <location>
        <begin position="322"/>
        <end position="345"/>
    </location>
</feature>
<dbReference type="SUPFAM" id="SSF58104">
    <property type="entry name" value="Methyl-accepting chemotaxis protein (MCP) signaling domain"/>
    <property type="match status" value="1"/>
</dbReference>